<dbReference type="CDD" id="cd03768">
    <property type="entry name" value="SR_ResInv"/>
    <property type="match status" value="1"/>
</dbReference>
<name>A0A511QQ47_9VIBR</name>
<dbReference type="EMBL" id="BJXK01000006">
    <property type="protein sequence ID" value="GEM79453.1"/>
    <property type="molecule type" value="Genomic_DNA"/>
</dbReference>
<protein>
    <recommendedName>
        <fullName evidence="3">Resolvase/invertase-type recombinase catalytic domain-containing protein</fullName>
    </recommendedName>
</protein>
<organism evidence="4 5">
    <name type="scientific">Vibrio superstes NBRC 103154</name>
    <dbReference type="NCBI Taxonomy" id="1219062"/>
    <lineage>
        <taxon>Bacteria</taxon>
        <taxon>Pseudomonadati</taxon>
        <taxon>Pseudomonadota</taxon>
        <taxon>Gammaproteobacteria</taxon>
        <taxon>Vibrionales</taxon>
        <taxon>Vibrionaceae</taxon>
        <taxon>Vibrio</taxon>
    </lineage>
</organism>
<evidence type="ECO:0000313" key="5">
    <source>
        <dbReference type="Proteomes" id="UP000321113"/>
    </source>
</evidence>
<dbReference type="InterPro" id="IPR050639">
    <property type="entry name" value="SSR_resolvase"/>
</dbReference>
<sequence length="205" mass="23378">MIQYDNDTPFYGTTQEMRMRQFIYARVSKAELNIENQVEAFKSMGINTDRVISDEVSGSVPAMDRENFRMMIENQIESGDELHVLKLDRLGRDAIDVQMTVDKIASEGIKLFVHDLPVSDLSSTEGRLMLQMMASFAEFERNRIRERTMLGLERAKGEGKILGRPTGSKNYVAVQELKQQGMGQSEVARHLKLGRSTVVRNWAEK</sequence>
<keyword evidence="5" id="KW-1185">Reference proteome</keyword>
<evidence type="ECO:0000313" key="4">
    <source>
        <dbReference type="EMBL" id="GEM79453.1"/>
    </source>
</evidence>
<gene>
    <name evidence="4" type="ORF">VSU01S_16980</name>
</gene>
<reference evidence="4 5" key="1">
    <citation type="submission" date="2019-07" db="EMBL/GenBank/DDBJ databases">
        <title>Whole genome shotgun sequence of Vibrio superstes NBRC 103154.</title>
        <authorList>
            <person name="Hosoyama A."/>
            <person name="Uohara A."/>
            <person name="Ohji S."/>
            <person name="Ichikawa N."/>
        </authorList>
    </citation>
    <scope>NUCLEOTIDE SEQUENCE [LARGE SCALE GENOMIC DNA]</scope>
    <source>
        <strain evidence="4 5">NBRC 103154</strain>
    </source>
</reference>
<keyword evidence="1" id="KW-0238">DNA-binding</keyword>
<dbReference type="InterPro" id="IPR036162">
    <property type="entry name" value="Resolvase-like_N_sf"/>
</dbReference>
<comment type="caution">
    <text evidence="4">The sequence shown here is derived from an EMBL/GenBank/DDBJ whole genome shotgun (WGS) entry which is preliminary data.</text>
</comment>
<evidence type="ECO:0000256" key="1">
    <source>
        <dbReference type="ARBA" id="ARBA00023125"/>
    </source>
</evidence>
<dbReference type="PROSITE" id="PS51736">
    <property type="entry name" value="RECOMBINASES_3"/>
    <property type="match status" value="1"/>
</dbReference>
<dbReference type="PANTHER" id="PTHR30461">
    <property type="entry name" value="DNA-INVERTASE FROM LAMBDOID PROPHAGE"/>
    <property type="match status" value="1"/>
</dbReference>
<dbReference type="Proteomes" id="UP000321113">
    <property type="component" value="Unassembled WGS sequence"/>
</dbReference>
<keyword evidence="2" id="KW-0233">DNA recombination</keyword>
<dbReference type="AlphaFoldDB" id="A0A511QQ47"/>
<dbReference type="SUPFAM" id="SSF53041">
    <property type="entry name" value="Resolvase-like"/>
    <property type="match status" value="1"/>
</dbReference>
<dbReference type="Pfam" id="PF00239">
    <property type="entry name" value="Resolvase"/>
    <property type="match status" value="1"/>
</dbReference>
<accession>A0A511QQ47</accession>
<dbReference type="GO" id="GO:0000150">
    <property type="term" value="F:DNA strand exchange activity"/>
    <property type="evidence" value="ECO:0007669"/>
    <property type="project" value="InterPro"/>
</dbReference>
<dbReference type="InterPro" id="IPR006119">
    <property type="entry name" value="Resolv_N"/>
</dbReference>
<feature type="domain" description="Resolvase/invertase-type recombinase catalytic" evidence="3">
    <location>
        <begin position="20"/>
        <end position="159"/>
    </location>
</feature>
<dbReference type="PANTHER" id="PTHR30461:SF2">
    <property type="entry name" value="SERINE RECOMBINASE PINE-RELATED"/>
    <property type="match status" value="1"/>
</dbReference>
<dbReference type="Gene3D" id="3.40.50.1390">
    <property type="entry name" value="Resolvase, N-terminal catalytic domain"/>
    <property type="match status" value="1"/>
</dbReference>
<dbReference type="SMART" id="SM00857">
    <property type="entry name" value="Resolvase"/>
    <property type="match status" value="1"/>
</dbReference>
<proteinExistence type="predicted"/>
<evidence type="ECO:0000256" key="2">
    <source>
        <dbReference type="ARBA" id="ARBA00023172"/>
    </source>
</evidence>
<evidence type="ECO:0000259" key="3">
    <source>
        <dbReference type="PROSITE" id="PS51736"/>
    </source>
</evidence>
<dbReference type="Gene3D" id="1.10.10.60">
    <property type="entry name" value="Homeodomain-like"/>
    <property type="match status" value="1"/>
</dbReference>
<dbReference type="GO" id="GO:0003677">
    <property type="term" value="F:DNA binding"/>
    <property type="evidence" value="ECO:0007669"/>
    <property type="project" value="UniProtKB-KW"/>
</dbReference>